<accession>A0A2G6KHU8</accession>
<evidence type="ECO:0000256" key="7">
    <source>
        <dbReference type="ARBA" id="ARBA00022800"/>
    </source>
</evidence>
<evidence type="ECO:0000256" key="11">
    <source>
        <dbReference type="RuleBase" id="RU003953"/>
    </source>
</evidence>
<dbReference type="InterPro" id="IPR006674">
    <property type="entry name" value="HD_domain"/>
</dbReference>
<dbReference type="Gene3D" id="1.10.3090.10">
    <property type="entry name" value="cca-adding enzyme, domain 2"/>
    <property type="match status" value="1"/>
</dbReference>
<keyword evidence="4" id="KW-0548">Nucleotidyltransferase</keyword>
<dbReference type="AlphaFoldDB" id="A0A2G6KHU8"/>
<comment type="cofactor">
    <cofactor evidence="1">
        <name>Mg(2+)</name>
        <dbReference type="ChEBI" id="CHEBI:18420"/>
    </cofactor>
</comment>
<dbReference type="InterPro" id="IPR006675">
    <property type="entry name" value="HDIG_dom"/>
</dbReference>
<dbReference type="SUPFAM" id="SSF81891">
    <property type="entry name" value="Poly A polymerase C-terminal region-like"/>
    <property type="match status" value="1"/>
</dbReference>
<evidence type="ECO:0000256" key="2">
    <source>
        <dbReference type="ARBA" id="ARBA00022679"/>
    </source>
</evidence>
<keyword evidence="9" id="KW-0460">Magnesium</keyword>
<sequence length="428" mass="48658">MKQSALRILRTLHDHGFPALWVGGCVRDMLMGKEPGDYDIVTSASPEDVRQIFRRTVPVGVQFGIILVVLKGQKFEVAQFRHATHSTHLEALLRNDVSHRDFTINGMCYDPFADKVYDFVGGQEDLSAKRVRAIVNPLDRFREDRLRMLRAVRFAVSLGFSLDPATFTAIQTLAPEIVTVSAERIREEFLKIVVSPRPEQGLRLLDKSQLLESVLPEVAALKGVQQPPQFHPEGDVFTHTCLMLQHLKENPSPELAMGVLLHDVGKVSTYTKTDRIRFHNHAHVGADMAHKICERFKFSTASQEKIVSLVRNHQIFTEVESMKKSTLKRFLRQNHFADLLELHRVDRLSSSRPLTSYHFCLEKLDEFQQEAIRPPQLLSGKDLIALDIQPGPIFKQILEYIEDAQLEGIVATKQQAIELVEEIRHALG</sequence>
<keyword evidence="6" id="KW-0547">Nucleotide-binding</keyword>
<keyword evidence="5" id="KW-0479">Metal-binding</keyword>
<evidence type="ECO:0000259" key="12">
    <source>
        <dbReference type="Pfam" id="PF01743"/>
    </source>
</evidence>
<protein>
    <submittedName>
        <fullName evidence="15">Phosphohydrolase</fullName>
    </submittedName>
</protein>
<evidence type="ECO:0000256" key="6">
    <source>
        <dbReference type="ARBA" id="ARBA00022741"/>
    </source>
</evidence>
<comment type="caution">
    <text evidence="15">The sequence shown here is derived from an EMBL/GenBank/DDBJ whole genome shotgun (WGS) entry which is preliminary data.</text>
</comment>
<evidence type="ECO:0000259" key="13">
    <source>
        <dbReference type="Pfam" id="PF01966"/>
    </source>
</evidence>
<feature type="domain" description="Poly A polymerase head" evidence="12">
    <location>
        <begin position="22"/>
        <end position="132"/>
    </location>
</feature>
<evidence type="ECO:0000259" key="14">
    <source>
        <dbReference type="Pfam" id="PF12627"/>
    </source>
</evidence>
<evidence type="ECO:0000256" key="4">
    <source>
        <dbReference type="ARBA" id="ARBA00022695"/>
    </source>
</evidence>
<feature type="domain" description="HD" evidence="13">
    <location>
        <begin position="251"/>
        <end position="320"/>
    </location>
</feature>
<dbReference type="PANTHER" id="PTHR47545:SF1">
    <property type="entry name" value="MULTIFUNCTIONAL CCA PROTEIN"/>
    <property type="match status" value="1"/>
</dbReference>
<organism evidence="15 16">
    <name type="scientific">candidate division KSB3 bacterium</name>
    <dbReference type="NCBI Taxonomy" id="2044937"/>
    <lineage>
        <taxon>Bacteria</taxon>
        <taxon>candidate division KSB3</taxon>
    </lineage>
</organism>
<dbReference type="NCBIfam" id="TIGR00277">
    <property type="entry name" value="HDIG"/>
    <property type="match status" value="1"/>
</dbReference>
<dbReference type="Pfam" id="PF01743">
    <property type="entry name" value="PolyA_pol"/>
    <property type="match status" value="1"/>
</dbReference>
<dbReference type="CDD" id="cd05398">
    <property type="entry name" value="NT_ClassII-CCAase"/>
    <property type="match status" value="1"/>
</dbReference>
<evidence type="ECO:0000256" key="3">
    <source>
        <dbReference type="ARBA" id="ARBA00022694"/>
    </source>
</evidence>
<dbReference type="EMBL" id="PDSK01000070">
    <property type="protein sequence ID" value="PIE34950.1"/>
    <property type="molecule type" value="Genomic_DNA"/>
</dbReference>
<dbReference type="Pfam" id="PF12627">
    <property type="entry name" value="PolyA_pol_RNAbd"/>
    <property type="match status" value="1"/>
</dbReference>
<dbReference type="InterPro" id="IPR003607">
    <property type="entry name" value="HD/PDEase_dom"/>
</dbReference>
<evidence type="ECO:0000313" key="16">
    <source>
        <dbReference type="Proteomes" id="UP000230821"/>
    </source>
</evidence>
<feature type="domain" description="tRNA nucleotidyltransferase/poly(A) polymerase RNA and SrmB- binding" evidence="14">
    <location>
        <begin position="159"/>
        <end position="220"/>
    </location>
</feature>
<comment type="similarity">
    <text evidence="11">Belongs to the tRNA nucleotidyltransferase/poly(A) polymerase family.</text>
</comment>
<keyword evidence="10 11" id="KW-0694">RNA-binding</keyword>
<evidence type="ECO:0000256" key="9">
    <source>
        <dbReference type="ARBA" id="ARBA00022842"/>
    </source>
</evidence>
<dbReference type="GO" id="GO:0005524">
    <property type="term" value="F:ATP binding"/>
    <property type="evidence" value="ECO:0007669"/>
    <property type="project" value="UniProtKB-KW"/>
</dbReference>
<dbReference type="GO" id="GO:0046872">
    <property type="term" value="F:metal ion binding"/>
    <property type="evidence" value="ECO:0007669"/>
    <property type="project" value="UniProtKB-KW"/>
</dbReference>
<keyword evidence="15" id="KW-0378">Hydrolase</keyword>
<evidence type="ECO:0000256" key="5">
    <source>
        <dbReference type="ARBA" id="ARBA00022723"/>
    </source>
</evidence>
<dbReference type="PANTHER" id="PTHR47545">
    <property type="entry name" value="MULTIFUNCTIONAL CCA PROTEIN"/>
    <property type="match status" value="1"/>
</dbReference>
<dbReference type="GO" id="GO:0042245">
    <property type="term" value="P:RNA repair"/>
    <property type="evidence" value="ECO:0007669"/>
    <property type="project" value="UniProtKB-KW"/>
</dbReference>
<dbReference type="InterPro" id="IPR043519">
    <property type="entry name" value="NT_sf"/>
</dbReference>
<dbReference type="InterPro" id="IPR050124">
    <property type="entry name" value="tRNA_CCA-adding_enzyme"/>
</dbReference>
<dbReference type="GO" id="GO:0016787">
    <property type="term" value="F:hydrolase activity"/>
    <property type="evidence" value="ECO:0007669"/>
    <property type="project" value="UniProtKB-KW"/>
</dbReference>
<keyword evidence="7" id="KW-0692">RNA repair</keyword>
<dbReference type="Proteomes" id="UP000230821">
    <property type="component" value="Unassembled WGS sequence"/>
</dbReference>
<reference evidence="15 16" key="1">
    <citation type="submission" date="2017-10" db="EMBL/GenBank/DDBJ databases">
        <title>Novel microbial diversity and functional potential in the marine mammal oral microbiome.</title>
        <authorList>
            <person name="Dudek N.K."/>
            <person name="Sun C.L."/>
            <person name="Burstein D."/>
            <person name="Kantor R.S."/>
            <person name="Aliaga Goltsman D.S."/>
            <person name="Bik E.M."/>
            <person name="Thomas B.C."/>
            <person name="Banfield J.F."/>
            <person name="Relman D.A."/>
        </authorList>
    </citation>
    <scope>NUCLEOTIDE SEQUENCE [LARGE SCALE GENOMIC DNA]</scope>
    <source>
        <strain evidence="15">DOLJORAL78_47_16</strain>
    </source>
</reference>
<name>A0A2G6KHU8_9BACT</name>
<keyword evidence="2 11" id="KW-0808">Transferase</keyword>
<dbReference type="SUPFAM" id="SSF81301">
    <property type="entry name" value="Nucleotidyltransferase"/>
    <property type="match status" value="1"/>
</dbReference>
<keyword evidence="3" id="KW-0819">tRNA processing</keyword>
<dbReference type="Gene3D" id="3.30.460.10">
    <property type="entry name" value="Beta Polymerase, domain 2"/>
    <property type="match status" value="1"/>
</dbReference>
<dbReference type="GO" id="GO:0016779">
    <property type="term" value="F:nucleotidyltransferase activity"/>
    <property type="evidence" value="ECO:0007669"/>
    <property type="project" value="UniProtKB-KW"/>
</dbReference>
<evidence type="ECO:0000256" key="1">
    <source>
        <dbReference type="ARBA" id="ARBA00001946"/>
    </source>
</evidence>
<dbReference type="PROSITE" id="PS51257">
    <property type="entry name" value="PROKAR_LIPOPROTEIN"/>
    <property type="match status" value="1"/>
</dbReference>
<dbReference type="Pfam" id="PF01966">
    <property type="entry name" value="HD"/>
    <property type="match status" value="1"/>
</dbReference>
<dbReference type="GO" id="GO:0008033">
    <property type="term" value="P:tRNA processing"/>
    <property type="evidence" value="ECO:0007669"/>
    <property type="project" value="UniProtKB-KW"/>
</dbReference>
<proteinExistence type="inferred from homology"/>
<dbReference type="CDD" id="cd00077">
    <property type="entry name" value="HDc"/>
    <property type="match status" value="1"/>
</dbReference>
<evidence type="ECO:0000256" key="10">
    <source>
        <dbReference type="ARBA" id="ARBA00022884"/>
    </source>
</evidence>
<evidence type="ECO:0000256" key="8">
    <source>
        <dbReference type="ARBA" id="ARBA00022840"/>
    </source>
</evidence>
<dbReference type="InterPro" id="IPR002646">
    <property type="entry name" value="PolA_pol_head_dom"/>
</dbReference>
<gene>
    <name evidence="15" type="ORF">CSA56_06190</name>
</gene>
<keyword evidence="8" id="KW-0067">ATP-binding</keyword>
<dbReference type="InterPro" id="IPR032828">
    <property type="entry name" value="PolyA_RNA-bd"/>
</dbReference>
<dbReference type="GO" id="GO:0003723">
    <property type="term" value="F:RNA binding"/>
    <property type="evidence" value="ECO:0007669"/>
    <property type="project" value="UniProtKB-KW"/>
</dbReference>
<evidence type="ECO:0000313" key="15">
    <source>
        <dbReference type="EMBL" id="PIE34950.1"/>
    </source>
</evidence>